<keyword evidence="2" id="KW-1185">Reference proteome</keyword>
<dbReference type="RefSeq" id="XP_001430232.1">
    <property type="nucleotide sequence ID" value="XM_001430195.1"/>
</dbReference>
<accession>A0BWB7</accession>
<organism evidence="1 2">
    <name type="scientific">Paramecium tetraurelia</name>
    <dbReference type="NCBI Taxonomy" id="5888"/>
    <lineage>
        <taxon>Eukaryota</taxon>
        <taxon>Sar</taxon>
        <taxon>Alveolata</taxon>
        <taxon>Ciliophora</taxon>
        <taxon>Intramacronucleata</taxon>
        <taxon>Oligohymenophorea</taxon>
        <taxon>Peniculida</taxon>
        <taxon>Parameciidae</taxon>
        <taxon>Paramecium</taxon>
    </lineage>
</organism>
<dbReference type="KEGG" id="ptm:GSPATT00032686001"/>
<evidence type="ECO:0008006" key="3">
    <source>
        <dbReference type="Google" id="ProtNLM"/>
    </source>
</evidence>
<dbReference type="HOGENOM" id="CLU_1091761_0_0_1"/>
<dbReference type="EMBL" id="CT868021">
    <property type="protein sequence ID" value="CAK62834.1"/>
    <property type="molecule type" value="Genomic_DNA"/>
</dbReference>
<evidence type="ECO:0000313" key="1">
    <source>
        <dbReference type="EMBL" id="CAK62834.1"/>
    </source>
</evidence>
<sequence length="255" mass="30397">MKKYLGIIQLYQQERTDNQLFSIKVQLSLHIKLLNLSLQIFLLIQFKSQIEILLSRNKTWNSSKLYIFRISRLIKSLIPFEKTFTCKQMYFFISVFYSHNYKSHSRRRWHSTFLFKNHCFPNSNSPNGVEGKKNSPGLYPTQKRTFSCISRVNCKNYSLIWISSFPYNDIYDYDILMKLNSNVFKILDVMLLLPYLAIPLIYNKKPIVRTILSSLLFIIQKYLEQFAKFTFKDQQNLGLFDRNDLNIVQFSSIIQ</sequence>
<dbReference type="Proteomes" id="UP000000600">
    <property type="component" value="Unassembled WGS sequence"/>
</dbReference>
<dbReference type="OrthoDB" id="10545572at2759"/>
<dbReference type="InParanoid" id="A0BWB7"/>
<proteinExistence type="predicted"/>
<evidence type="ECO:0000313" key="2">
    <source>
        <dbReference type="Proteomes" id="UP000000600"/>
    </source>
</evidence>
<gene>
    <name evidence="1" type="ORF">GSPATT00032686001</name>
</gene>
<dbReference type="AlphaFoldDB" id="A0BWB7"/>
<reference evidence="1 2" key="1">
    <citation type="journal article" date="2006" name="Nature">
        <title>Global trends of whole-genome duplications revealed by the ciliate Paramecium tetraurelia.</title>
        <authorList>
            <consortium name="Genoscope"/>
            <person name="Aury J.-M."/>
            <person name="Jaillon O."/>
            <person name="Duret L."/>
            <person name="Noel B."/>
            <person name="Jubin C."/>
            <person name="Porcel B.M."/>
            <person name="Segurens B."/>
            <person name="Daubin V."/>
            <person name="Anthouard V."/>
            <person name="Aiach N."/>
            <person name="Arnaiz O."/>
            <person name="Billaut A."/>
            <person name="Beisson J."/>
            <person name="Blanc I."/>
            <person name="Bouhouche K."/>
            <person name="Camara F."/>
            <person name="Duharcourt S."/>
            <person name="Guigo R."/>
            <person name="Gogendeau D."/>
            <person name="Katinka M."/>
            <person name="Keller A.-M."/>
            <person name="Kissmehl R."/>
            <person name="Klotz C."/>
            <person name="Koll F."/>
            <person name="Le Moue A."/>
            <person name="Lepere C."/>
            <person name="Malinsky S."/>
            <person name="Nowacki M."/>
            <person name="Nowak J.K."/>
            <person name="Plattner H."/>
            <person name="Poulain J."/>
            <person name="Ruiz F."/>
            <person name="Serrano V."/>
            <person name="Zagulski M."/>
            <person name="Dessen P."/>
            <person name="Betermier M."/>
            <person name="Weissenbach J."/>
            <person name="Scarpelli C."/>
            <person name="Schachter V."/>
            <person name="Sperling L."/>
            <person name="Meyer E."/>
            <person name="Cohen J."/>
            <person name="Wincker P."/>
        </authorList>
    </citation>
    <scope>NUCLEOTIDE SEQUENCE [LARGE SCALE GENOMIC DNA]</scope>
    <source>
        <strain evidence="1 2">Stock d4-2</strain>
    </source>
</reference>
<dbReference type="GeneID" id="5016016"/>
<protein>
    <recommendedName>
        <fullName evidence="3">Transmembrane protein</fullName>
    </recommendedName>
</protein>
<name>A0BWB7_PARTE</name>